<dbReference type="InterPro" id="IPR046373">
    <property type="entry name" value="Acyl-CoA_Oxase/DH_mid-dom_sf"/>
</dbReference>
<comment type="caution">
    <text evidence="2">The sequence shown here is derived from an EMBL/GenBank/DDBJ whole genome shotgun (WGS) entry which is preliminary data.</text>
</comment>
<reference evidence="3" key="1">
    <citation type="journal article" date="2019" name="Int. J. Syst. Evol. Microbiol.">
        <title>The Global Catalogue of Microorganisms (GCM) 10K type strain sequencing project: providing services to taxonomists for standard genome sequencing and annotation.</title>
        <authorList>
            <consortium name="The Broad Institute Genomics Platform"/>
            <consortium name="The Broad Institute Genome Sequencing Center for Infectious Disease"/>
            <person name="Wu L."/>
            <person name="Ma J."/>
        </authorList>
    </citation>
    <scope>NUCLEOTIDE SEQUENCE [LARGE SCALE GENOMIC DNA]</scope>
    <source>
        <strain evidence="3">CGMCC 4.7330</strain>
    </source>
</reference>
<evidence type="ECO:0000313" key="3">
    <source>
        <dbReference type="Proteomes" id="UP001595696"/>
    </source>
</evidence>
<feature type="domain" description="Acyl-CoA oxidase/dehydrogenase middle" evidence="1">
    <location>
        <begin position="76"/>
        <end position="170"/>
    </location>
</feature>
<dbReference type="Pfam" id="PF02770">
    <property type="entry name" value="Acyl-CoA_dh_M"/>
    <property type="match status" value="1"/>
</dbReference>
<name>A0ABV8DVQ7_9NOCA</name>
<protein>
    <submittedName>
        <fullName evidence="2">Acyl-CoA dehydrogenase family protein</fullName>
    </submittedName>
</protein>
<evidence type="ECO:0000313" key="2">
    <source>
        <dbReference type="EMBL" id="MFC3963784.1"/>
    </source>
</evidence>
<dbReference type="RefSeq" id="WP_378613524.1">
    <property type="nucleotide sequence ID" value="NZ_JBHSAX010000014.1"/>
</dbReference>
<gene>
    <name evidence="2" type="ORF">ACFO0B_17470</name>
</gene>
<evidence type="ECO:0000259" key="1">
    <source>
        <dbReference type="Pfam" id="PF02770"/>
    </source>
</evidence>
<dbReference type="Gene3D" id="2.40.110.10">
    <property type="entry name" value="Butyryl-CoA Dehydrogenase, subunit A, domain 2"/>
    <property type="match status" value="1"/>
</dbReference>
<dbReference type="EMBL" id="JBHSAX010000014">
    <property type="protein sequence ID" value="MFC3963784.1"/>
    <property type="molecule type" value="Genomic_DNA"/>
</dbReference>
<organism evidence="2 3">
    <name type="scientific">Nocardia jiangsuensis</name>
    <dbReference type="NCBI Taxonomy" id="1691563"/>
    <lineage>
        <taxon>Bacteria</taxon>
        <taxon>Bacillati</taxon>
        <taxon>Actinomycetota</taxon>
        <taxon>Actinomycetes</taxon>
        <taxon>Mycobacteriales</taxon>
        <taxon>Nocardiaceae</taxon>
        <taxon>Nocardia</taxon>
    </lineage>
</organism>
<keyword evidence="3" id="KW-1185">Reference proteome</keyword>
<sequence length="320" mass="33065">MLLDHLLTGESGADPLDSVAAAWAAHRQITARCADSIDAAVLGGWAADRLGYAFVAGYQEALRALLPGLPSAALVALAATEAGGAHPAVIETVLRPRGEGWTVSGTKTFATLGTEADVLVVIASAGPGADGRNTVRTAMVDPRGPGVHAEPLPATPFAPEIPHAVLTFTDAPAVPLLGDGYADHLKPFRTLEDAHVLAATLGLLVRVARQSGWPPATVQRLLGAVAEVRGLGLGRPSGAPAVPAGPPDPVLAVAKSPAVHIALAGTLDLVDQLLAEIGSLWNSADPVVRERWERDRRLLNTAERVRALRTSAAWQAIARG</sequence>
<accession>A0ABV8DVQ7</accession>
<dbReference type="Proteomes" id="UP001595696">
    <property type="component" value="Unassembled WGS sequence"/>
</dbReference>
<dbReference type="InterPro" id="IPR009100">
    <property type="entry name" value="AcylCoA_DH/oxidase_NM_dom_sf"/>
</dbReference>
<dbReference type="InterPro" id="IPR006091">
    <property type="entry name" value="Acyl-CoA_Oxase/DH_mid-dom"/>
</dbReference>
<dbReference type="SUPFAM" id="SSF56645">
    <property type="entry name" value="Acyl-CoA dehydrogenase NM domain-like"/>
    <property type="match status" value="1"/>
</dbReference>
<proteinExistence type="predicted"/>